<dbReference type="InterPro" id="IPR036162">
    <property type="entry name" value="Resolvase-like_N_sf"/>
</dbReference>
<evidence type="ECO:0000313" key="2">
    <source>
        <dbReference type="EMBL" id="USQ96424.1"/>
    </source>
</evidence>
<dbReference type="SUPFAM" id="SSF53041">
    <property type="entry name" value="Resolvase-like"/>
    <property type="match status" value="1"/>
</dbReference>
<evidence type="ECO:0000313" key="3">
    <source>
        <dbReference type="Proteomes" id="UP001057520"/>
    </source>
</evidence>
<feature type="domain" description="Resolvase/invertase-type recombinase catalytic" evidence="1">
    <location>
        <begin position="3"/>
        <end position="135"/>
    </location>
</feature>
<organism evidence="2 3">
    <name type="scientific">Caulobacter segnis</name>
    <dbReference type="NCBI Taxonomy" id="88688"/>
    <lineage>
        <taxon>Bacteria</taxon>
        <taxon>Pseudomonadati</taxon>
        <taxon>Pseudomonadota</taxon>
        <taxon>Alphaproteobacteria</taxon>
        <taxon>Caulobacterales</taxon>
        <taxon>Caulobacteraceae</taxon>
        <taxon>Caulobacter</taxon>
    </lineage>
</organism>
<reference evidence="2 3" key="1">
    <citation type="submission" date="2022-04" db="EMBL/GenBank/DDBJ databases">
        <title>Genome sequence of soybean root-associated Caulobacter segnis RL271.</title>
        <authorList>
            <person name="Longley R."/>
            <person name="Bonito G."/>
            <person name="Trigodet F."/>
            <person name="Crosson S."/>
            <person name="Fiebig A."/>
        </authorList>
    </citation>
    <scope>NUCLEOTIDE SEQUENCE [LARGE SCALE GENOMIC DNA]</scope>
    <source>
        <strain evidence="2 3">RL271</strain>
    </source>
</reference>
<sequence length="153" mass="16130">MKLVGYYRVPPVKGIFFSPAQEERLLLLGCAEVFSDRCLASGVVRPGLARALDALEDGGALAVPTFHALGGDMAGLVDAVLKIHARGLNLIVQQPGIDTRTDPGFFETCQMLAGFSRERPMVRAAETALVAKGAKAGGMKGLKAEAPPPPEED</sequence>
<protein>
    <submittedName>
        <fullName evidence="2">Recombinase family protein</fullName>
    </submittedName>
</protein>
<name>A0ABY4ZUY9_9CAUL</name>
<dbReference type="InterPro" id="IPR006119">
    <property type="entry name" value="Resolv_N"/>
</dbReference>
<evidence type="ECO:0000259" key="1">
    <source>
        <dbReference type="SMART" id="SM00857"/>
    </source>
</evidence>
<dbReference type="Pfam" id="PF00239">
    <property type="entry name" value="Resolvase"/>
    <property type="match status" value="1"/>
</dbReference>
<dbReference type="Gene3D" id="3.40.50.1390">
    <property type="entry name" value="Resolvase, N-terminal catalytic domain"/>
    <property type="match status" value="1"/>
</dbReference>
<dbReference type="SMART" id="SM00857">
    <property type="entry name" value="Resolvase"/>
    <property type="match status" value="1"/>
</dbReference>
<dbReference type="Proteomes" id="UP001057520">
    <property type="component" value="Chromosome"/>
</dbReference>
<proteinExistence type="predicted"/>
<accession>A0ABY4ZUY9</accession>
<gene>
    <name evidence="2" type="ORF">MZV50_02150</name>
</gene>
<dbReference type="EMBL" id="CP096040">
    <property type="protein sequence ID" value="USQ96424.1"/>
    <property type="molecule type" value="Genomic_DNA"/>
</dbReference>
<keyword evidence="3" id="KW-1185">Reference proteome</keyword>